<dbReference type="EC" id="3.2.1.21" evidence="3 11"/>
<evidence type="ECO:0000256" key="1">
    <source>
        <dbReference type="ARBA" id="ARBA00000448"/>
    </source>
</evidence>
<dbReference type="PANTHER" id="PTHR10353:SF36">
    <property type="entry name" value="LP05116P"/>
    <property type="match status" value="1"/>
</dbReference>
<sequence length="463" mass="51683">MSSIAERREELLHRASAIRFPSDFVFGSATSAYQIEGAATLDGKGESIWDRFTRRPGAIVDGTNGDVACDHYHLFPRDIALMKEMGLKAYRFSLSWPRLFPQGSGRLNAAGADFYNRLIDALLEADIEPFLTLYHWDLPQALQDRGGWYNRDTAMRFADYAAGAAALFGDRVTKWTTLNEPWTFCWWGHATGEDAPGLADGVKGGVAASHHALLAHGLAVPLIRSEARNAEVGITLDVNVTEPATDREEDVEAARRFDGAQNRWYLDALFRGAYPEDMLDLYGPRLLPDIRPGDLETIAAPLDFLGINNYRRSVIRAGTELAPLSFARVAPEGSDYSALGWEIWPQAIEDILVHVHETYRPARIYITENGMATAEETPDVKGRIEDVERAAYYVGYVEKVASAVARGVPVKGYFAWTLMDNFEWALGYTAPFGLVHVDFRTQERRIKWSGEVYGRIAREAPGR</sequence>
<feature type="binding site" evidence="10">
    <location>
        <begin position="423"/>
        <end position="424"/>
    </location>
    <ligand>
        <name>substrate</name>
    </ligand>
</feature>
<reference evidence="12 13" key="1">
    <citation type="submission" date="2020-08" db="EMBL/GenBank/DDBJ databases">
        <title>Genomic Encyclopedia of Type Strains, Phase IV (KMG-IV): sequencing the most valuable type-strain genomes for metagenomic binning, comparative biology and taxonomic classification.</title>
        <authorList>
            <person name="Goeker M."/>
        </authorList>
    </citation>
    <scope>NUCLEOTIDE SEQUENCE [LARGE SCALE GENOMIC DNA]</scope>
    <source>
        <strain evidence="12 13">DSM 29853</strain>
    </source>
</reference>
<dbReference type="GO" id="GO:0005829">
    <property type="term" value="C:cytosol"/>
    <property type="evidence" value="ECO:0007669"/>
    <property type="project" value="TreeGrafter"/>
</dbReference>
<evidence type="ECO:0000256" key="6">
    <source>
        <dbReference type="ARBA" id="ARBA00023277"/>
    </source>
</evidence>
<dbReference type="NCBIfam" id="TIGR03356">
    <property type="entry name" value="BGL"/>
    <property type="match status" value="1"/>
</dbReference>
<dbReference type="Proteomes" id="UP000528286">
    <property type="component" value="Unassembled WGS sequence"/>
</dbReference>
<evidence type="ECO:0000256" key="2">
    <source>
        <dbReference type="ARBA" id="ARBA00010838"/>
    </source>
</evidence>
<keyword evidence="4 11" id="KW-0378">Hydrolase</keyword>
<comment type="similarity">
    <text evidence="2 11">Belongs to the glycosyl hydrolase 1 family.</text>
</comment>
<evidence type="ECO:0000256" key="11">
    <source>
        <dbReference type="RuleBase" id="RU361175"/>
    </source>
</evidence>
<dbReference type="SUPFAM" id="SSF51445">
    <property type="entry name" value="(Trans)glycosidases"/>
    <property type="match status" value="1"/>
</dbReference>
<evidence type="ECO:0000256" key="9">
    <source>
        <dbReference type="PIRSR" id="PIRSR617736-1"/>
    </source>
</evidence>
<feature type="active site" description="Proton donor" evidence="9">
    <location>
        <position position="180"/>
    </location>
</feature>
<keyword evidence="8" id="KW-0624">Polysaccharide degradation</keyword>
<keyword evidence="6" id="KW-0119">Carbohydrate metabolism</keyword>
<protein>
    <recommendedName>
        <fullName evidence="3 11">Beta-glucosidase</fullName>
        <ecNumber evidence="3 11">3.2.1.21</ecNumber>
    </recommendedName>
</protein>
<evidence type="ECO:0000256" key="3">
    <source>
        <dbReference type="ARBA" id="ARBA00012744"/>
    </source>
</evidence>
<feature type="active site" description="Nucleophile" evidence="9">
    <location>
        <position position="368"/>
    </location>
</feature>
<dbReference type="GO" id="GO:0030245">
    <property type="term" value="P:cellulose catabolic process"/>
    <property type="evidence" value="ECO:0007669"/>
    <property type="project" value="UniProtKB-KW"/>
</dbReference>
<keyword evidence="13" id="KW-1185">Reference proteome</keyword>
<evidence type="ECO:0000256" key="7">
    <source>
        <dbReference type="ARBA" id="ARBA00023295"/>
    </source>
</evidence>
<dbReference type="EMBL" id="JACIEZ010000001">
    <property type="protein sequence ID" value="MBB4062905.1"/>
    <property type="molecule type" value="Genomic_DNA"/>
</dbReference>
<dbReference type="InterPro" id="IPR033132">
    <property type="entry name" value="GH_1_N_CS"/>
</dbReference>
<feature type="binding site" evidence="10">
    <location>
        <position position="34"/>
    </location>
    <ligand>
        <name>substrate</name>
    </ligand>
</feature>
<feature type="binding site" evidence="10">
    <location>
        <position position="179"/>
    </location>
    <ligand>
        <name>substrate</name>
    </ligand>
</feature>
<organism evidence="12 13">
    <name type="scientific">Gellertiella hungarica</name>
    <dbReference type="NCBI Taxonomy" id="1572859"/>
    <lineage>
        <taxon>Bacteria</taxon>
        <taxon>Pseudomonadati</taxon>
        <taxon>Pseudomonadota</taxon>
        <taxon>Alphaproteobacteria</taxon>
        <taxon>Hyphomicrobiales</taxon>
        <taxon>Rhizobiaceae</taxon>
        <taxon>Gellertiella</taxon>
    </lineage>
</organism>
<evidence type="ECO:0000256" key="4">
    <source>
        <dbReference type="ARBA" id="ARBA00022801"/>
    </source>
</evidence>
<dbReference type="Pfam" id="PF00232">
    <property type="entry name" value="Glyco_hydro_1"/>
    <property type="match status" value="1"/>
</dbReference>
<dbReference type="GO" id="GO:0008422">
    <property type="term" value="F:beta-glucosidase activity"/>
    <property type="evidence" value="ECO:0007669"/>
    <property type="project" value="UniProtKB-EC"/>
</dbReference>
<dbReference type="InterPro" id="IPR017853">
    <property type="entry name" value="GH"/>
</dbReference>
<evidence type="ECO:0000256" key="5">
    <source>
        <dbReference type="ARBA" id="ARBA00023001"/>
    </source>
</evidence>
<feature type="binding site" evidence="10">
    <location>
        <position position="416"/>
    </location>
    <ligand>
        <name>substrate</name>
    </ligand>
</feature>
<accession>A0A7W6NJ02</accession>
<evidence type="ECO:0000256" key="10">
    <source>
        <dbReference type="PIRSR" id="PIRSR617736-2"/>
    </source>
</evidence>
<comment type="caution">
    <text evidence="12">The sequence shown here is derived from an EMBL/GenBank/DDBJ whole genome shotgun (WGS) entry which is preliminary data.</text>
</comment>
<dbReference type="FunFam" id="3.20.20.80:FF:000004">
    <property type="entry name" value="Beta-glucosidase 6-phospho-beta-glucosidase"/>
    <property type="match status" value="1"/>
</dbReference>
<dbReference type="PANTHER" id="PTHR10353">
    <property type="entry name" value="GLYCOSYL HYDROLASE"/>
    <property type="match status" value="1"/>
</dbReference>
<evidence type="ECO:0000313" key="12">
    <source>
        <dbReference type="EMBL" id="MBB4062905.1"/>
    </source>
</evidence>
<dbReference type="InterPro" id="IPR017736">
    <property type="entry name" value="Glyco_hydro_1_beta-glucosidase"/>
</dbReference>
<dbReference type="RefSeq" id="WP_183364107.1">
    <property type="nucleotide sequence ID" value="NZ_JACIEZ010000001.1"/>
</dbReference>
<name>A0A7W6NJ02_9HYPH</name>
<keyword evidence="5" id="KW-0136">Cellulose degradation</keyword>
<keyword evidence="7 11" id="KW-0326">Glycosidase</keyword>
<evidence type="ECO:0000313" key="13">
    <source>
        <dbReference type="Proteomes" id="UP000528286"/>
    </source>
</evidence>
<dbReference type="AlphaFoldDB" id="A0A7W6NJ02"/>
<dbReference type="Gene3D" id="3.20.20.80">
    <property type="entry name" value="Glycosidases"/>
    <property type="match status" value="1"/>
</dbReference>
<dbReference type="PROSITE" id="PS00653">
    <property type="entry name" value="GLYCOSYL_HYDROL_F1_2"/>
    <property type="match status" value="1"/>
</dbReference>
<dbReference type="PRINTS" id="PR00131">
    <property type="entry name" value="GLHYDRLASE1"/>
</dbReference>
<dbReference type="InterPro" id="IPR001360">
    <property type="entry name" value="Glyco_hydro_1"/>
</dbReference>
<evidence type="ECO:0000256" key="8">
    <source>
        <dbReference type="ARBA" id="ARBA00023326"/>
    </source>
</evidence>
<comment type="catalytic activity">
    <reaction evidence="1 11">
        <text>Hydrolysis of terminal, non-reducing beta-D-glucosyl residues with release of beta-D-glucose.</text>
        <dbReference type="EC" id="3.2.1.21"/>
    </reaction>
</comment>
<proteinExistence type="inferred from homology"/>
<gene>
    <name evidence="12" type="ORF">GGR23_000066</name>
</gene>
<feature type="binding site" evidence="10">
    <location>
        <position position="310"/>
    </location>
    <ligand>
        <name>substrate</name>
    </ligand>
</feature>
<feature type="binding site" evidence="10">
    <location>
        <position position="135"/>
    </location>
    <ligand>
        <name>substrate</name>
    </ligand>
</feature>